<reference evidence="1 2" key="1">
    <citation type="journal article" date="2018" name="Sci. Rep.">
        <title>Comparative genomics provides insights into the lifestyle and reveals functional heterogeneity of dark septate endophytic fungi.</title>
        <authorList>
            <person name="Knapp D.G."/>
            <person name="Nemeth J.B."/>
            <person name="Barry K."/>
            <person name="Hainaut M."/>
            <person name="Henrissat B."/>
            <person name="Johnson J."/>
            <person name="Kuo A."/>
            <person name="Lim J.H.P."/>
            <person name="Lipzen A."/>
            <person name="Nolan M."/>
            <person name="Ohm R.A."/>
            <person name="Tamas L."/>
            <person name="Grigoriev I.V."/>
            <person name="Spatafora J.W."/>
            <person name="Nagy L.G."/>
            <person name="Kovacs G.M."/>
        </authorList>
    </citation>
    <scope>NUCLEOTIDE SEQUENCE [LARGE SCALE GENOMIC DNA]</scope>
    <source>
        <strain evidence="1 2">DSE2036</strain>
    </source>
</reference>
<keyword evidence="2" id="KW-1185">Reference proteome</keyword>
<evidence type="ECO:0000313" key="1">
    <source>
        <dbReference type="EMBL" id="PVI07359.1"/>
    </source>
</evidence>
<sequence length="213" mass="24146">MRRDEAMVVHRLMSMRLYWLRRLGQGKGGFGNQSMNHDARTHGNLHMLFLASIGRADRDTPVDSGAHEALQSKNRMMIWVYCLGTARGRFTLSSKKNQGTDQQRQVRYGRKYLLPSRLSHNQNATAHTDTQTQLSCLGNKGLGASGYVSLSPQTQTQRLKPLLSRAKPWSITFFSLTEARRRLPNVVIARGIRKYSWPGGLYYGLMSISFNSI</sequence>
<dbReference type="EMBL" id="KZ805304">
    <property type="protein sequence ID" value="PVI07359.1"/>
    <property type="molecule type" value="Genomic_DNA"/>
</dbReference>
<proteinExistence type="predicted"/>
<protein>
    <submittedName>
        <fullName evidence="1">Uncharacterized protein</fullName>
    </submittedName>
</protein>
<dbReference type="Proteomes" id="UP000244855">
    <property type="component" value="Unassembled WGS sequence"/>
</dbReference>
<gene>
    <name evidence="1" type="ORF">DM02DRAFT_323297</name>
</gene>
<evidence type="ECO:0000313" key="2">
    <source>
        <dbReference type="Proteomes" id="UP000244855"/>
    </source>
</evidence>
<accession>A0A2V1EBE3</accession>
<dbReference type="AlphaFoldDB" id="A0A2V1EBE3"/>
<organism evidence="1 2">
    <name type="scientific">Periconia macrospinosa</name>
    <dbReference type="NCBI Taxonomy" id="97972"/>
    <lineage>
        <taxon>Eukaryota</taxon>
        <taxon>Fungi</taxon>
        <taxon>Dikarya</taxon>
        <taxon>Ascomycota</taxon>
        <taxon>Pezizomycotina</taxon>
        <taxon>Dothideomycetes</taxon>
        <taxon>Pleosporomycetidae</taxon>
        <taxon>Pleosporales</taxon>
        <taxon>Massarineae</taxon>
        <taxon>Periconiaceae</taxon>
        <taxon>Periconia</taxon>
    </lineage>
</organism>
<name>A0A2V1EBE3_9PLEO</name>